<proteinExistence type="predicted"/>
<accession>A0A2T6C0T2</accession>
<evidence type="ECO:0000313" key="1">
    <source>
        <dbReference type="EMBL" id="PTX61926.1"/>
    </source>
</evidence>
<dbReference type="EMBL" id="QBKT01000003">
    <property type="protein sequence ID" value="PTX61926.1"/>
    <property type="molecule type" value="Genomic_DNA"/>
</dbReference>
<sequence length="216" mass="25601">MNKIHSIFIVIFLFTIEIHAQRLKTEDILDLSEKYLIESVGKDLFTYFKPTENISYYLLPANRLGYKKSKLLKKNHRIRKNWIGILVFWHFDYPKVEGVRSGVWVKISKQQKLYEPIELDFIPKFVWEKRDCDFITVQQAIEIGIKHLTQTKYGRELPTLSFDDKRKEYLYTIVNKLTSKKNRNGKESGMVEILEISALTGKVYELRHGYHGVLVR</sequence>
<dbReference type="RefSeq" id="WP_108114163.1">
    <property type="nucleotide sequence ID" value="NZ_QBKT01000003.1"/>
</dbReference>
<evidence type="ECO:0000313" key="2">
    <source>
        <dbReference type="Proteomes" id="UP000244090"/>
    </source>
</evidence>
<reference evidence="1 2" key="1">
    <citation type="submission" date="2018-04" db="EMBL/GenBank/DDBJ databases">
        <title>Genomic Encyclopedia of Archaeal and Bacterial Type Strains, Phase II (KMG-II): from individual species to whole genera.</title>
        <authorList>
            <person name="Goeker M."/>
        </authorList>
    </citation>
    <scope>NUCLEOTIDE SEQUENCE [LARGE SCALE GENOMIC DNA]</scope>
    <source>
        <strain evidence="1 2">DSM 25731</strain>
    </source>
</reference>
<dbReference type="Proteomes" id="UP000244090">
    <property type="component" value="Unassembled WGS sequence"/>
</dbReference>
<dbReference type="AlphaFoldDB" id="A0A2T6C0T2"/>
<keyword evidence="2" id="KW-1185">Reference proteome</keyword>
<dbReference type="OrthoDB" id="1440802at2"/>
<gene>
    <name evidence="1" type="ORF">C8N46_10323</name>
</gene>
<organism evidence="1 2">
    <name type="scientific">Kordia periserrulae</name>
    <dbReference type="NCBI Taxonomy" id="701523"/>
    <lineage>
        <taxon>Bacteria</taxon>
        <taxon>Pseudomonadati</taxon>
        <taxon>Bacteroidota</taxon>
        <taxon>Flavobacteriia</taxon>
        <taxon>Flavobacteriales</taxon>
        <taxon>Flavobacteriaceae</taxon>
        <taxon>Kordia</taxon>
    </lineage>
</organism>
<comment type="caution">
    <text evidence="1">The sequence shown here is derived from an EMBL/GenBank/DDBJ whole genome shotgun (WGS) entry which is preliminary data.</text>
</comment>
<name>A0A2T6C0T2_9FLAO</name>
<protein>
    <submittedName>
        <fullName evidence="1">Uncharacterized protein</fullName>
    </submittedName>
</protein>